<dbReference type="SUPFAM" id="SSF48208">
    <property type="entry name" value="Six-hairpin glycosidases"/>
    <property type="match status" value="1"/>
</dbReference>
<dbReference type="InterPro" id="IPR008928">
    <property type="entry name" value="6-hairpin_glycosidase_sf"/>
</dbReference>
<organism evidence="3 4">
    <name type="scientific">Candidatus Gallimonas intestinigallinarum</name>
    <dbReference type="NCBI Taxonomy" id="2838604"/>
    <lineage>
        <taxon>Bacteria</taxon>
        <taxon>Bacillati</taxon>
        <taxon>Bacillota</taxon>
        <taxon>Clostridia</taxon>
        <taxon>Candidatus Gallimonas</taxon>
    </lineage>
</organism>
<reference evidence="3" key="1">
    <citation type="journal article" date="2021" name="PeerJ">
        <title>Extensive microbial diversity within the chicken gut microbiome revealed by metagenomics and culture.</title>
        <authorList>
            <person name="Gilroy R."/>
            <person name="Ravi A."/>
            <person name="Getino M."/>
            <person name="Pursley I."/>
            <person name="Horton D.L."/>
            <person name="Alikhan N.F."/>
            <person name="Baker D."/>
            <person name="Gharbi K."/>
            <person name="Hall N."/>
            <person name="Watson M."/>
            <person name="Adriaenssens E.M."/>
            <person name="Foster-Nyarko E."/>
            <person name="Jarju S."/>
            <person name="Secka A."/>
            <person name="Antonio M."/>
            <person name="Oren A."/>
            <person name="Chaudhuri R.R."/>
            <person name="La Ragione R."/>
            <person name="Hildebrand F."/>
            <person name="Pallen M.J."/>
        </authorList>
    </citation>
    <scope>NUCLEOTIDE SEQUENCE</scope>
    <source>
        <strain evidence="3">CHK33-5263</strain>
    </source>
</reference>
<dbReference type="InterPro" id="IPR035398">
    <property type="entry name" value="Bac_rhamnosid_C"/>
</dbReference>
<dbReference type="Gene3D" id="1.50.10.10">
    <property type="match status" value="1"/>
</dbReference>
<feature type="domain" description="Alpha-L-rhamnosidase six-hairpin glycosidase" evidence="1">
    <location>
        <begin position="158"/>
        <end position="301"/>
    </location>
</feature>
<evidence type="ECO:0000313" key="4">
    <source>
        <dbReference type="Proteomes" id="UP000824044"/>
    </source>
</evidence>
<dbReference type="InterPro" id="IPR012341">
    <property type="entry name" value="6hp_glycosidase-like_sf"/>
</dbReference>
<dbReference type="Proteomes" id="UP000824044">
    <property type="component" value="Unassembled WGS sequence"/>
</dbReference>
<gene>
    <name evidence="3" type="ORF">H9812_02965</name>
</gene>
<dbReference type="PANTHER" id="PTHR34987:SF6">
    <property type="entry name" value="ALPHA-L-RHAMNOSIDASE SIX-HAIRPIN GLYCOSIDASE DOMAIN-CONTAINING PROTEIN"/>
    <property type="match status" value="1"/>
</dbReference>
<dbReference type="EMBL" id="DXBS01000059">
    <property type="protein sequence ID" value="HIZ24421.1"/>
    <property type="molecule type" value="Genomic_DNA"/>
</dbReference>
<proteinExistence type="predicted"/>
<accession>A0A9D2IV57</accession>
<dbReference type="GO" id="GO:0005975">
    <property type="term" value="P:carbohydrate metabolic process"/>
    <property type="evidence" value="ECO:0007669"/>
    <property type="project" value="InterPro"/>
</dbReference>
<comment type="caution">
    <text evidence="3">The sequence shown here is derived from an EMBL/GenBank/DDBJ whole genome shotgun (WGS) entry which is preliminary data.</text>
</comment>
<dbReference type="AlphaFoldDB" id="A0A9D2IV57"/>
<protein>
    <submittedName>
        <fullName evidence="3">Alpha-L-rhamnosidase</fullName>
    </submittedName>
</protein>
<dbReference type="PANTHER" id="PTHR34987">
    <property type="entry name" value="C, PUTATIVE (AFU_ORTHOLOGUE AFUA_3G02880)-RELATED"/>
    <property type="match status" value="1"/>
</dbReference>
<evidence type="ECO:0000313" key="3">
    <source>
        <dbReference type="EMBL" id="HIZ24421.1"/>
    </source>
</evidence>
<dbReference type="Pfam" id="PF17389">
    <property type="entry name" value="Bac_rhamnosid6H"/>
    <property type="match status" value="1"/>
</dbReference>
<reference evidence="3" key="2">
    <citation type="submission" date="2021-04" db="EMBL/GenBank/DDBJ databases">
        <authorList>
            <person name="Gilroy R."/>
        </authorList>
    </citation>
    <scope>NUCLEOTIDE SEQUENCE</scope>
    <source>
        <strain evidence="3">CHK33-5263</strain>
    </source>
</reference>
<dbReference type="Gene3D" id="2.60.420.10">
    <property type="entry name" value="Maltose phosphorylase, domain 3"/>
    <property type="match status" value="1"/>
</dbReference>
<sequence>MHTSAHAAPMVRELIIPQAVVRIAGKVENADYLTAHRAEQIGLNEREFIHMQGRSGILLDFSRELQGSLRIVTGYGTNGARIRIRLGESVGECLSEIGEKGSTNDHALRDVTLSLPMLSDSEYLASGFRFANVELLDEGAEVRLKAVNAVYIHSPRPQVGSFACSDETINRIYDTAAYTVQLCAQRYIWDGIKRDRLVWVGDLYPEVCALLSVCNDDGCVPDSLDFVRAETPLPGWMNNYPMYSMWWIMIVEEYYRRTGNLAWVTAQRDYFYDLLRQIDGCIAQDGDFDFGGNFVDWPTHGHADEAEGVRCLAKLCAKSARALEALYGTDGSLSARILEKLSRKDAPVAEKKQIVALKHLSGTPLSEAEKALLIEGGAAGFSTFMSYFLLSAQSDLAGEETALASLKQYYGGMLRLGATTFWEDFDLDWLKGDVCPVDRIPQPGQIDVHGDYGRFCYVGYRHSLCHGWSAGVIPFLIGRILGVTPLEAGYRKVKIAPHLGGLTFAKADIPTPQGILHVSCRAGEDGKVHTMVTAPEGVQVVS</sequence>
<name>A0A9D2IV57_9FIRM</name>
<dbReference type="InterPro" id="IPR035396">
    <property type="entry name" value="Bac_rhamnosid6H"/>
</dbReference>
<dbReference type="Pfam" id="PF17390">
    <property type="entry name" value="Bac_rhamnosid_C"/>
    <property type="match status" value="1"/>
</dbReference>
<evidence type="ECO:0000259" key="1">
    <source>
        <dbReference type="Pfam" id="PF17389"/>
    </source>
</evidence>
<evidence type="ECO:0000259" key="2">
    <source>
        <dbReference type="Pfam" id="PF17390"/>
    </source>
</evidence>
<feature type="domain" description="Alpha-L-rhamnosidase C-terminal" evidence="2">
    <location>
        <begin position="482"/>
        <end position="539"/>
    </location>
</feature>